<keyword evidence="2" id="KW-1185">Reference proteome</keyword>
<dbReference type="AlphaFoldDB" id="A0A4D9DLE9"/>
<gene>
    <name evidence="1" type="ORF">DR999_PMT20013</name>
</gene>
<proteinExistence type="predicted"/>
<sequence>MVFSPPPHTFLCGLGMFPSGPDSGSMWPAPGLLEQSFCMLEASEGARGRGEEDSELHVLISLPHPELNRDLETSQAMQLAGHMFLWALGTSLLPYKLGRREM</sequence>
<reference evidence="1 2" key="1">
    <citation type="submission" date="2019-04" db="EMBL/GenBank/DDBJ databases">
        <title>Draft genome of the big-headed turtle Platysternon megacephalum.</title>
        <authorList>
            <person name="Gong S."/>
        </authorList>
    </citation>
    <scope>NUCLEOTIDE SEQUENCE [LARGE SCALE GENOMIC DNA]</scope>
    <source>
        <strain evidence="1">DO16091913</strain>
        <tissue evidence="1">Muscle</tissue>
    </source>
</reference>
<organism evidence="1 2">
    <name type="scientific">Platysternon megacephalum</name>
    <name type="common">big-headed turtle</name>
    <dbReference type="NCBI Taxonomy" id="55544"/>
    <lineage>
        <taxon>Eukaryota</taxon>
        <taxon>Metazoa</taxon>
        <taxon>Chordata</taxon>
        <taxon>Craniata</taxon>
        <taxon>Vertebrata</taxon>
        <taxon>Euteleostomi</taxon>
        <taxon>Archelosauria</taxon>
        <taxon>Testudinata</taxon>
        <taxon>Testudines</taxon>
        <taxon>Cryptodira</taxon>
        <taxon>Durocryptodira</taxon>
        <taxon>Testudinoidea</taxon>
        <taxon>Platysternidae</taxon>
        <taxon>Platysternon</taxon>
    </lineage>
</organism>
<reference evidence="1 2" key="2">
    <citation type="submission" date="2019-04" db="EMBL/GenBank/DDBJ databases">
        <title>The genome sequence of big-headed turtle.</title>
        <authorList>
            <person name="Gong S."/>
        </authorList>
    </citation>
    <scope>NUCLEOTIDE SEQUENCE [LARGE SCALE GENOMIC DNA]</scope>
    <source>
        <strain evidence="1">DO16091913</strain>
        <tissue evidence="1">Muscle</tissue>
    </source>
</reference>
<protein>
    <submittedName>
        <fullName evidence="1">Transcription factor 19</fullName>
    </submittedName>
</protein>
<name>A0A4D9DLE9_9SAUR</name>
<comment type="caution">
    <text evidence="1">The sequence shown here is derived from an EMBL/GenBank/DDBJ whole genome shotgun (WGS) entry which is preliminary data.</text>
</comment>
<evidence type="ECO:0000313" key="2">
    <source>
        <dbReference type="Proteomes" id="UP000297703"/>
    </source>
</evidence>
<dbReference type="EMBL" id="QXTE01000430">
    <property type="protein sequence ID" value="TFJ98084.1"/>
    <property type="molecule type" value="Genomic_DNA"/>
</dbReference>
<dbReference type="Proteomes" id="UP000297703">
    <property type="component" value="Unassembled WGS sequence"/>
</dbReference>
<accession>A0A4D9DLE9</accession>
<evidence type="ECO:0000313" key="1">
    <source>
        <dbReference type="EMBL" id="TFJ98084.1"/>
    </source>
</evidence>